<evidence type="ECO:0000313" key="1">
    <source>
        <dbReference type="EMBL" id="RHC48457.1"/>
    </source>
</evidence>
<dbReference type="Gene3D" id="3.40.50.300">
    <property type="entry name" value="P-loop containing nucleotide triphosphate hydrolases"/>
    <property type="match status" value="1"/>
</dbReference>
<dbReference type="EMBL" id="QSHZ01000047">
    <property type="protein sequence ID" value="RHC48457.1"/>
    <property type="molecule type" value="Genomic_DNA"/>
</dbReference>
<accession>A0A414AIN8</accession>
<sequence>MKTRAANKIQTKLVTLLYGATFSGKTTLGLQLADFKRNDGKPFRVAVVDAEGGGVDDAVEDLEARGVDTRNIHIFYTQSLQELITILDKIKNHDTFYEYDEEGNETDEPILDADGEEFFPDALLIDGTSIFRLTSEQGLLELSKKRNTIKADKDGLVGAERFVKIQGADLEFKDYKKLNYSGQNLVLDLMAIGINVVLTAREKDETVQKMDKNGQQVSVSTGKKVHDSFKGIDYNVKTILHMYQDSETGQICAEVVKDRTKVHKAGDIIEDPTLLDWQTIIDRNSDRKEFVLKNDLDKAVETEQKMYEKEAMELHNSLKGNTITPDTSNNEKTSNIEEMKTDIRAKVNALPPVKKKEMKEKLERAGLPTVFKNVTDAAVLQKVLDMFK</sequence>
<organism evidence="1 2">
    <name type="scientific">Enterocloster bolteae</name>
    <dbReference type="NCBI Taxonomy" id="208479"/>
    <lineage>
        <taxon>Bacteria</taxon>
        <taxon>Bacillati</taxon>
        <taxon>Bacillota</taxon>
        <taxon>Clostridia</taxon>
        <taxon>Lachnospirales</taxon>
        <taxon>Lachnospiraceae</taxon>
        <taxon>Enterocloster</taxon>
    </lineage>
</organism>
<dbReference type="AlphaFoldDB" id="A0A414AIN8"/>
<dbReference type="SUPFAM" id="SSF52540">
    <property type="entry name" value="P-loop containing nucleoside triphosphate hydrolases"/>
    <property type="match status" value="1"/>
</dbReference>
<evidence type="ECO:0000313" key="2">
    <source>
        <dbReference type="Proteomes" id="UP000283975"/>
    </source>
</evidence>
<comment type="caution">
    <text evidence="1">The sequence shown here is derived from an EMBL/GenBank/DDBJ whole genome shotgun (WGS) entry which is preliminary data.</text>
</comment>
<dbReference type="RefSeq" id="WP_002573417.1">
    <property type="nucleotide sequence ID" value="NZ_CBCSIM010000019.1"/>
</dbReference>
<dbReference type="InterPro" id="IPR027417">
    <property type="entry name" value="P-loop_NTPase"/>
</dbReference>
<gene>
    <name evidence="1" type="ORF">DW839_28425</name>
</gene>
<proteinExistence type="predicted"/>
<name>A0A414AIN8_9FIRM</name>
<protein>
    <submittedName>
        <fullName evidence="1">Uncharacterized protein</fullName>
    </submittedName>
</protein>
<reference evidence="1 2" key="1">
    <citation type="submission" date="2018-08" db="EMBL/GenBank/DDBJ databases">
        <title>A genome reference for cultivated species of the human gut microbiota.</title>
        <authorList>
            <person name="Zou Y."/>
            <person name="Xue W."/>
            <person name="Luo G."/>
        </authorList>
    </citation>
    <scope>NUCLEOTIDE SEQUENCE [LARGE SCALE GENOMIC DNA]</scope>
    <source>
        <strain evidence="1 2">AM35-14</strain>
    </source>
</reference>
<dbReference type="Proteomes" id="UP000283975">
    <property type="component" value="Unassembled WGS sequence"/>
</dbReference>